<dbReference type="AlphaFoldDB" id="A0A2G9ZEF6"/>
<dbReference type="GO" id="GO:0003677">
    <property type="term" value="F:DNA binding"/>
    <property type="evidence" value="ECO:0007669"/>
    <property type="project" value="InterPro"/>
</dbReference>
<dbReference type="GO" id="GO:0032784">
    <property type="term" value="P:regulation of DNA-templated transcription elongation"/>
    <property type="evidence" value="ECO:0007669"/>
    <property type="project" value="InterPro"/>
</dbReference>
<dbReference type="InterPro" id="IPR018151">
    <property type="entry name" value="TF_GreA/GreB_CS"/>
</dbReference>
<dbReference type="EMBL" id="PCSB01000069">
    <property type="protein sequence ID" value="PIP31491.1"/>
    <property type="molecule type" value="Genomic_DNA"/>
</dbReference>
<dbReference type="PROSITE" id="PS00830">
    <property type="entry name" value="GREAB_2"/>
    <property type="match status" value="1"/>
</dbReference>
<dbReference type="InterPro" id="IPR036953">
    <property type="entry name" value="GreA/GreB_C_sf"/>
</dbReference>
<dbReference type="GO" id="GO:0006354">
    <property type="term" value="P:DNA-templated transcription elongation"/>
    <property type="evidence" value="ECO:0007669"/>
    <property type="project" value="TreeGrafter"/>
</dbReference>
<dbReference type="GO" id="GO:0070063">
    <property type="term" value="F:RNA polymerase binding"/>
    <property type="evidence" value="ECO:0007669"/>
    <property type="project" value="InterPro"/>
</dbReference>
<evidence type="ECO:0000313" key="3">
    <source>
        <dbReference type="Proteomes" id="UP000230447"/>
    </source>
</evidence>
<dbReference type="Proteomes" id="UP000230447">
    <property type="component" value="Unassembled WGS sequence"/>
</dbReference>
<organism evidence="2 3">
    <name type="scientific">bacterium (Candidatus Gribaldobacteria) CG23_combo_of_CG06-09_8_20_14_all_37_87_8</name>
    <dbReference type="NCBI Taxonomy" id="2014278"/>
    <lineage>
        <taxon>Bacteria</taxon>
        <taxon>Candidatus Gribaldobacteria</taxon>
    </lineage>
</organism>
<dbReference type="Pfam" id="PF01272">
    <property type="entry name" value="GreA_GreB"/>
    <property type="match status" value="1"/>
</dbReference>
<sequence>MNTPERGSPTKRNFMTRVTEQRLHDELFEAEKKLRETSQAIGEGAGISSDWHDNFAFEQANRDFEFYSSVKALIKRQLEDREIITPREETGDVGIGNQVVVMLEDESYPETFTILGVSDATMGSDWISCESPLGSSLLDKKTGDVVDFLVEKIVRHAKIIEIRPGEGF</sequence>
<dbReference type="Gene3D" id="3.10.50.30">
    <property type="entry name" value="Transcription elongation factor, GreA/GreB, C-terminal domain"/>
    <property type="match status" value="1"/>
</dbReference>
<feature type="domain" description="Transcription elongation factor GreA/GreB C-terminal" evidence="1">
    <location>
        <begin position="90"/>
        <end position="163"/>
    </location>
</feature>
<dbReference type="InterPro" id="IPR001437">
    <property type="entry name" value="Tscrpt_elong_fac_GreA/B_C"/>
</dbReference>
<dbReference type="PANTHER" id="PTHR30437:SF4">
    <property type="entry name" value="TRANSCRIPTION ELONGATION FACTOR GREA"/>
    <property type="match status" value="1"/>
</dbReference>
<comment type="caution">
    <text evidence="2">The sequence shown here is derived from an EMBL/GenBank/DDBJ whole genome shotgun (WGS) entry which is preliminary data.</text>
</comment>
<evidence type="ECO:0000313" key="2">
    <source>
        <dbReference type="EMBL" id="PIP31491.1"/>
    </source>
</evidence>
<dbReference type="InterPro" id="IPR023459">
    <property type="entry name" value="Tscrpt_elong_fac_GreA/B_fam"/>
</dbReference>
<reference evidence="2 3" key="1">
    <citation type="submission" date="2017-09" db="EMBL/GenBank/DDBJ databases">
        <title>Depth-based differentiation of microbial function through sediment-hosted aquifers and enrichment of novel symbionts in the deep terrestrial subsurface.</title>
        <authorList>
            <person name="Probst A.J."/>
            <person name="Ladd B."/>
            <person name="Jarett J.K."/>
            <person name="Geller-Mcgrath D.E."/>
            <person name="Sieber C.M."/>
            <person name="Emerson J.B."/>
            <person name="Anantharaman K."/>
            <person name="Thomas B.C."/>
            <person name="Malmstrom R."/>
            <person name="Stieglmeier M."/>
            <person name="Klingl A."/>
            <person name="Woyke T."/>
            <person name="Ryan C.M."/>
            <person name="Banfield J.F."/>
        </authorList>
    </citation>
    <scope>NUCLEOTIDE SEQUENCE [LARGE SCALE GENOMIC DNA]</scope>
    <source>
        <strain evidence="2">CG23_combo_of_CG06-09_8_20_14_all_37_87_8</strain>
    </source>
</reference>
<gene>
    <name evidence="2" type="ORF">COX24_03305</name>
</gene>
<accession>A0A2G9ZEF6</accession>
<dbReference type="SUPFAM" id="SSF54534">
    <property type="entry name" value="FKBP-like"/>
    <property type="match status" value="1"/>
</dbReference>
<protein>
    <recommendedName>
        <fullName evidence="1">Transcription elongation factor GreA/GreB C-terminal domain-containing protein</fullName>
    </recommendedName>
</protein>
<proteinExistence type="predicted"/>
<name>A0A2G9ZEF6_9BACT</name>
<dbReference type="PANTHER" id="PTHR30437">
    <property type="entry name" value="TRANSCRIPTION ELONGATION FACTOR GREA"/>
    <property type="match status" value="1"/>
</dbReference>
<dbReference type="PIRSF" id="PIRSF006092">
    <property type="entry name" value="GreA_GreB"/>
    <property type="match status" value="1"/>
</dbReference>
<evidence type="ECO:0000259" key="1">
    <source>
        <dbReference type="Pfam" id="PF01272"/>
    </source>
</evidence>